<proteinExistence type="predicted"/>
<protein>
    <submittedName>
        <fullName evidence="1">Arsenite methyltransferase</fullName>
    </submittedName>
</protein>
<keyword evidence="1" id="KW-0808">Transferase</keyword>
<keyword evidence="2" id="KW-1185">Reference proteome</keyword>
<dbReference type="Proteomes" id="UP001196097">
    <property type="component" value="Chromosome"/>
</dbReference>
<dbReference type="EMBL" id="CP130946">
    <property type="protein sequence ID" value="XRP73763.1"/>
    <property type="molecule type" value="Genomic_DNA"/>
</dbReference>
<organism evidence="1 2">
    <name type="scientific">Acidithiobacillus ferruginosus</name>
    <dbReference type="NCBI Taxonomy" id="3063951"/>
    <lineage>
        <taxon>Bacteria</taxon>
        <taxon>Pseudomonadati</taxon>
        <taxon>Pseudomonadota</taxon>
        <taxon>Acidithiobacillia</taxon>
        <taxon>Acidithiobacillales</taxon>
        <taxon>Acidithiobacillaceae</taxon>
        <taxon>Acidithiobacillus</taxon>
    </lineage>
</organism>
<gene>
    <name evidence="1" type="ORF">HF292_003695</name>
</gene>
<name>A0ACD5IJS5_9PROT</name>
<accession>A0ACD5IJS5</accession>
<evidence type="ECO:0000313" key="2">
    <source>
        <dbReference type="Proteomes" id="UP001196097"/>
    </source>
</evidence>
<reference evidence="1 2" key="1">
    <citation type="journal article" date="2021" name="ISME J.">
        <title>Genomic evolution of the class Acidithiobacillia: deep-branching Proteobacteria living in extreme acidic conditions.</title>
        <authorList>
            <person name="Moya-Beltran A."/>
            <person name="Beard S."/>
            <person name="Rojas-Villalobos C."/>
            <person name="Issotta F."/>
            <person name="Gallardo Y."/>
            <person name="Ulloa R."/>
            <person name="Giaveno A."/>
            <person name="Degli Esposti M."/>
            <person name="Johnson D.B."/>
            <person name="Quatrini R."/>
        </authorList>
    </citation>
    <scope>NUCLEOTIDE SEQUENCE [LARGE SCALE GENOMIC DNA]</scope>
    <source>
        <strain evidence="1 2">CF3</strain>
    </source>
</reference>
<sequence length="287" mass="30189">MSEQNTCCGASAVTNKRPSAADHDAHRQSVREAYAQVANANNEDQGCGVGASCCGTTDDSAINTLISTRLGYSQTDIDLAPSGADMGLGCGNPKAIAALKPGETVVDLGSGGGFDCFLAVREVGSSGRVIGVDMTPDMVSKARANALKGRYENVEFRLGEIEHLPIADATADVIISNCVINLSPNKLQVFRDAFRILKPGGRLAISDVVATVELPEEMRNDAVLIAGCIGNASLIDDLEAMMRGAGFKQIRIQPKDESKEFIKDWAPGRNVTDYVVSAAIEAVKPGS</sequence>
<evidence type="ECO:0000313" key="1">
    <source>
        <dbReference type="EMBL" id="XRP73763.1"/>
    </source>
</evidence>
<keyword evidence="1" id="KW-0489">Methyltransferase</keyword>